<accession>A0ABT1I532</accession>
<feature type="transmembrane region" description="Helical" evidence="2">
    <location>
        <begin position="88"/>
        <end position="115"/>
    </location>
</feature>
<evidence type="ECO:0000313" key="4">
    <source>
        <dbReference type="Proteomes" id="UP001205185"/>
    </source>
</evidence>
<evidence type="ECO:0000256" key="1">
    <source>
        <dbReference type="SAM" id="MobiDB-lite"/>
    </source>
</evidence>
<evidence type="ECO:0000313" key="3">
    <source>
        <dbReference type="EMBL" id="MCP2267682.1"/>
    </source>
</evidence>
<proteinExistence type="predicted"/>
<keyword evidence="2" id="KW-0472">Membrane</keyword>
<keyword evidence="2" id="KW-1133">Transmembrane helix</keyword>
<sequence length="116" mass="12269">MGVTGAFGDRGESGGEEPGGACGRSREDRFTDDLIGLDPADPEARAFAEHLDRVEQVRPSYTVEGYLGGVRDFAESANRLGGHYRLTAGILATLILLGVVVAAWDALVFIVSVLFG</sequence>
<organism evidence="3 4">
    <name type="scientific">Actinokineospora diospyrosa</name>
    <dbReference type="NCBI Taxonomy" id="103728"/>
    <lineage>
        <taxon>Bacteria</taxon>
        <taxon>Bacillati</taxon>
        <taxon>Actinomycetota</taxon>
        <taxon>Actinomycetes</taxon>
        <taxon>Pseudonocardiales</taxon>
        <taxon>Pseudonocardiaceae</taxon>
        <taxon>Actinokineospora</taxon>
    </lineage>
</organism>
<feature type="region of interest" description="Disordered" evidence="1">
    <location>
        <begin position="1"/>
        <end position="26"/>
    </location>
</feature>
<evidence type="ECO:0000256" key="2">
    <source>
        <dbReference type="SAM" id="Phobius"/>
    </source>
</evidence>
<gene>
    <name evidence="3" type="ORF">LV75_000164</name>
</gene>
<protein>
    <submittedName>
        <fullName evidence="3">Uncharacterized protein</fullName>
    </submittedName>
</protein>
<keyword evidence="4" id="KW-1185">Reference proteome</keyword>
<dbReference type="Proteomes" id="UP001205185">
    <property type="component" value="Unassembled WGS sequence"/>
</dbReference>
<name>A0ABT1I532_9PSEU</name>
<reference evidence="3 4" key="1">
    <citation type="submission" date="2022-06" db="EMBL/GenBank/DDBJ databases">
        <title>Genomic Encyclopedia of Archaeal and Bacterial Type Strains, Phase II (KMG-II): from individual species to whole genera.</title>
        <authorList>
            <person name="Goeker M."/>
        </authorList>
    </citation>
    <scope>NUCLEOTIDE SEQUENCE [LARGE SCALE GENOMIC DNA]</scope>
    <source>
        <strain evidence="3 4">DSM 44255</strain>
    </source>
</reference>
<comment type="caution">
    <text evidence="3">The sequence shown here is derived from an EMBL/GenBank/DDBJ whole genome shotgun (WGS) entry which is preliminary data.</text>
</comment>
<dbReference type="EMBL" id="JAMTCO010000001">
    <property type="protein sequence ID" value="MCP2267682.1"/>
    <property type="molecule type" value="Genomic_DNA"/>
</dbReference>
<dbReference type="RefSeq" id="WP_253884604.1">
    <property type="nucleotide sequence ID" value="NZ_BAAAVB010000002.1"/>
</dbReference>
<keyword evidence="2" id="KW-0812">Transmembrane</keyword>